<dbReference type="EMBL" id="JAGTXO010000072">
    <property type="protein sequence ID" value="KAG8457363.1"/>
    <property type="molecule type" value="Genomic_DNA"/>
</dbReference>
<sequence>MSAQPAPPAVKSMLRDAQHRALLRKLDRLLMPDSTNAGTADLIKPHDVPVSREVRLRVQVWDGDLAMTPQIILEFVPKDLRLYPDSRVPEPPIPLDAAGDVVGLRSFDSLDDIAARGSRSQRARAARELVGSARRPSGQASVSGRLQRQADPAQRAGNSLYREIRMHPNYREVLRRCELRRSEFVRPMHSQLELRSAPVFFYLGTRIAQPEDDSSLAACTDRSIRLVQDLMRLSPQFGVGWLECTLDLALNRRADAHLASLYYDNSYTFSVCVELAEISQPAMEDAPFGLAPSMYVRVEHGSSERHSQVVPGSRTPTYEWRSGAIEYDPAEILKLQLFMTHDGSSKISPDDDLLIGQAWLPAPVLPLPRALMHPEVFPLSLGTNVGIVHVSLIGPSVRRTVVNGCVCRCWSCVVPICGSPPCVPACSVVCARAGRGCWSCVTSREFQLATATVCCCFIGGVAAATSGRAGGMAQGTAAGGEQVRSHVRRAGWRVFTGRAAALK</sequence>
<evidence type="ECO:0000313" key="3">
    <source>
        <dbReference type="Proteomes" id="UP000751190"/>
    </source>
</evidence>
<comment type="caution">
    <text evidence="2">The sequence shown here is derived from an EMBL/GenBank/DDBJ whole genome shotgun (WGS) entry which is preliminary data.</text>
</comment>
<protein>
    <recommendedName>
        <fullName evidence="4">C2 domain-containing protein</fullName>
    </recommendedName>
</protein>
<evidence type="ECO:0008006" key="4">
    <source>
        <dbReference type="Google" id="ProtNLM"/>
    </source>
</evidence>
<proteinExistence type="predicted"/>
<gene>
    <name evidence="2" type="ORF">KFE25_005044</name>
</gene>
<evidence type="ECO:0000256" key="1">
    <source>
        <dbReference type="SAM" id="MobiDB-lite"/>
    </source>
</evidence>
<dbReference type="AlphaFoldDB" id="A0A8J5X6S2"/>
<organism evidence="2 3">
    <name type="scientific">Diacronema lutheri</name>
    <name type="common">Unicellular marine alga</name>
    <name type="synonym">Monochrysis lutheri</name>
    <dbReference type="NCBI Taxonomy" id="2081491"/>
    <lineage>
        <taxon>Eukaryota</taxon>
        <taxon>Haptista</taxon>
        <taxon>Haptophyta</taxon>
        <taxon>Pavlovophyceae</taxon>
        <taxon>Pavlovales</taxon>
        <taxon>Pavlovaceae</taxon>
        <taxon>Diacronema</taxon>
    </lineage>
</organism>
<evidence type="ECO:0000313" key="2">
    <source>
        <dbReference type="EMBL" id="KAG8457363.1"/>
    </source>
</evidence>
<keyword evidence="3" id="KW-1185">Reference proteome</keyword>
<name>A0A8J5X6S2_DIALT</name>
<accession>A0A8J5X6S2</accession>
<feature type="region of interest" description="Disordered" evidence="1">
    <location>
        <begin position="124"/>
        <end position="157"/>
    </location>
</feature>
<dbReference type="Proteomes" id="UP000751190">
    <property type="component" value="Unassembled WGS sequence"/>
</dbReference>
<reference evidence="2" key="1">
    <citation type="submission" date="2021-05" db="EMBL/GenBank/DDBJ databases">
        <title>The genome of the haptophyte Pavlova lutheri (Diacronema luteri, Pavlovales) - a model for lipid biosynthesis in eukaryotic algae.</title>
        <authorList>
            <person name="Hulatt C.J."/>
            <person name="Posewitz M.C."/>
        </authorList>
    </citation>
    <scope>NUCLEOTIDE SEQUENCE</scope>
    <source>
        <strain evidence="2">NIVA-4/92</strain>
    </source>
</reference>